<protein>
    <submittedName>
        <fullName evidence="1">Uncharacterized protein</fullName>
    </submittedName>
</protein>
<name>A0A2W7BR49_9HYPH</name>
<sequence>MGKWFEAMRDIWSFSCIWQDFAKFAPHMTNGIDGDSSRHGPAFCRNLLLTIDVCPFLSIAADTPTRRGRVMWDGNRIDHPWSQLCRRRRTATLCGGMMPFEKIEKSLHEGH</sequence>
<keyword evidence="2" id="KW-1185">Reference proteome</keyword>
<reference evidence="2" key="1">
    <citation type="submission" date="2017-03" db="EMBL/GenBank/DDBJ databases">
        <authorList>
            <person name="Safronova V.I."/>
            <person name="Sazanova A.L."/>
            <person name="Chirak E.R."/>
        </authorList>
    </citation>
    <scope>NUCLEOTIDE SEQUENCE [LARGE SCALE GENOMIC DNA]</scope>
    <source>
        <strain evidence="2">Ach-343</strain>
    </source>
</reference>
<comment type="caution">
    <text evidence="1">The sequence shown here is derived from an EMBL/GenBank/DDBJ whole genome shotgun (WGS) entry which is preliminary data.</text>
</comment>
<evidence type="ECO:0000313" key="2">
    <source>
        <dbReference type="Proteomes" id="UP000248616"/>
    </source>
</evidence>
<dbReference type="EMBL" id="MZXV01000085">
    <property type="protein sequence ID" value="PZV33290.1"/>
    <property type="molecule type" value="Genomic_DNA"/>
</dbReference>
<proteinExistence type="predicted"/>
<accession>A0A2W7BR49</accession>
<gene>
    <name evidence="1" type="ORF">B5V02_38850</name>
</gene>
<organism evidence="1 2">
    <name type="scientific">Mesorhizobium kowhaii</name>
    <dbReference type="NCBI Taxonomy" id="1300272"/>
    <lineage>
        <taxon>Bacteria</taxon>
        <taxon>Pseudomonadati</taxon>
        <taxon>Pseudomonadota</taxon>
        <taxon>Alphaproteobacteria</taxon>
        <taxon>Hyphomicrobiales</taxon>
        <taxon>Phyllobacteriaceae</taxon>
        <taxon>Mesorhizobium</taxon>
    </lineage>
</organism>
<dbReference type="Proteomes" id="UP000248616">
    <property type="component" value="Unassembled WGS sequence"/>
</dbReference>
<dbReference type="AlphaFoldDB" id="A0A2W7BR49"/>
<evidence type="ECO:0000313" key="1">
    <source>
        <dbReference type="EMBL" id="PZV33290.1"/>
    </source>
</evidence>